<accession>A0ABP3S922</accession>
<dbReference type="RefSeq" id="WP_344081733.1">
    <property type="nucleotide sequence ID" value="NZ_BAAACA010000066.1"/>
</dbReference>
<dbReference type="Pfam" id="PF09617">
    <property type="entry name" value="Cas_GSU0053"/>
    <property type="match status" value="1"/>
</dbReference>
<dbReference type="NCBIfam" id="TIGR02570">
    <property type="entry name" value="cas7_GSU0053"/>
    <property type="match status" value="1"/>
</dbReference>
<evidence type="ECO:0000313" key="2">
    <source>
        <dbReference type="Proteomes" id="UP001500668"/>
    </source>
</evidence>
<dbReference type="EMBL" id="BAAACA010000066">
    <property type="protein sequence ID" value="GAA0629151.1"/>
    <property type="molecule type" value="Genomic_DNA"/>
</dbReference>
<dbReference type="InterPro" id="IPR013403">
    <property type="entry name" value="CRISPR-assoc_prot_Csb1/Cas7u"/>
</dbReference>
<evidence type="ECO:0008006" key="3">
    <source>
        <dbReference type="Google" id="ProtNLM"/>
    </source>
</evidence>
<comment type="caution">
    <text evidence="1">The sequence shown here is derived from an EMBL/GenBank/DDBJ whole genome shotgun (WGS) entry which is preliminary data.</text>
</comment>
<sequence length="396" mass="42753">MKDVYERLLDAASLRSADGAIRITAHYEPLAGVGTPVSPPTVKGRETNAATHLVERRYVDGLETSVVLLDQPQSQANRCETALLDAIRRQAAFIPHLEMATESLGVPVRMTSLEAPHRSRDAYFRDSVDGAGVAFDATEPGMALRDACPGDMSGYLRLAPSDLAYGAWDSHRKRRIQVKIPRAYRSEMIGIKPLVGVRGAGRFDRLNLAGETVQLTETGWIPSLAEKPKAGVKTARMSELGHGMIPPSEGLGGVSVTSVQRSASLSLAKLAMLRFGPVRDELTQAARALVAAIALLGDRLAFAAPALHLRSGCELLLVSERIDWVQRGRDGEPVLDALELSTHEQALELFEIARDRAHAAGVQWATEPLIVHPNPSLQQAIDKSYVIAGVGEAESE</sequence>
<gene>
    <name evidence="1" type="ORF">GCM10010394_70650</name>
</gene>
<protein>
    <recommendedName>
        <fullName evidence="3">Type I-U CRISPR-associated protein Cas7</fullName>
    </recommendedName>
</protein>
<reference evidence="2" key="1">
    <citation type="journal article" date="2019" name="Int. J. Syst. Evol. Microbiol.">
        <title>The Global Catalogue of Microorganisms (GCM) 10K type strain sequencing project: providing services to taxonomists for standard genome sequencing and annotation.</title>
        <authorList>
            <consortium name="The Broad Institute Genomics Platform"/>
            <consortium name="The Broad Institute Genome Sequencing Center for Infectious Disease"/>
            <person name="Wu L."/>
            <person name="Ma J."/>
        </authorList>
    </citation>
    <scope>NUCLEOTIDE SEQUENCE [LARGE SCALE GENOMIC DNA]</scope>
    <source>
        <strain evidence="2">JCM 5067</strain>
    </source>
</reference>
<organism evidence="1 2">
    <name type="scientific">Streptomyces crystallinus</name>
    <dbReference type="NCBI Taxonomy" id="68191"/>
    <lineage>
        <taxon>Bacteria</taxon>
        <taxon>Bacillati</taxon>
        <taxon>Actinomycetota</taxon>
        <taxon>Actinomycetes</taxon>
        <taxon>Kitasatosporales</taxon>
        <taxon>Streptomycetaceae</taxon>
        <taxon>Streptomyces</taxon>
    </lineage>
</organism>
<proteinExistence type="predicted"/>
<name>A0ABP3S922_9ACTN</name>
<evidence type="ECO:0000313" key="1">
    <source>
        <dbReference type="EMBL" id="GAA0629151.1"/>
    </source>
</evidence>
<dbReference type="Proteomes" id="UP001500668">
    <property type="component" value="Unassembled WGS sequence"/>
</dbReference>
<keyword evidence="2" id="KW-1185">Reference proteome</keyword>